<evidence type="ECO:0000256" key="6">
    <source>
        <dbReference type="SAM" id="Phobius"/>
    </source>
</evidence>
<keyword evidence="6" id="KW-0812">Transmembrane</keyword>
<keyword evidence="6" id="KW-0472">Membrane</keyword>
<dbReference type="PANTHER" id="PTHR34273">
    <property type="entry name" value="METHYLTHIORIBOSE KINASE"/>
    <property type="match status" value="1"/>
</dbReference>
<accession>A0A812ARC8</accession>
<organism evidence="7 8">
    <name type="scientific">Acanthosepion pharaonis</name>
    <name type="common">Pharaoh cuttlefish</name>
    <name type="synonym">Sepia pharaonis</name>
    <dbReference type="NCBI Taxonomy" id="158019"/>
    <lineage>
        <taxon>Eukaryota</taxon>
        <taxon>Metazoa</taxon>
        <taxon>Spiralia</taxon>
        <taxon>Lophotrochozoa</taxon>
        <taxon>Mollusca</taxon>
        <taxon>Cephalopoda</taxon>
        <taxon>Coleoidea</taxon>
        <taxon>Decapodiformes</taxon>
        <taxon>Sepiida</taxon>
        <taxon>Sepiina</taxon>
        <taxon>Sepiidae</taxon>
        <taxon>Acanthosepion</taxon>
    </lineage>
</organism>
<feature type="transmembrane region" description="Helical" evidence="6">
    <location>
        <begin position="398"/>
        <end position="425"/>
    </location>
</feature>
<dbReference type="GO" id="GO:0046522">
    <property type="term" value="F:S-methyl-5-thioribose kinase activity"/>
    <property type="evidence" value="ECO:0007669"/>
    <property type="project" value="UniProtKB-EC"/>
</dbReference>
<keyword evidence="4" id="KW-0418">Kinase</keyword>
<dbReference type="InterPro" id="IPR011009">
    <property type="entry name" value="Kinase-like_dom_sf"/>
</dbReference>
<keyword evidence="6" id="KW-1133">Transmembrane helix</keyword>
<keyword evidence="8" id="KW-1185">Reference proteome</keyword>
<dbReference type="Gene3D" id="3.90.1200.10">
    <property type="match status" value="1"/>
</dbReference>
<evidence type="ECO:0000256" key="4">
    <source>
        <dbReference type="ARBA" id="ARBA00022777"/>
    </source>
</evidence>
<dbReference type="AlphaFoldDB" id="A0A812ARC8"/>
<keyword evidence="3" id="KW-0547">Nucleotide-binding</keyword>
<comment type="caution">
    <text evidence="7">The sequence shown here is derived from an EMBL/GenBank/DDBJ whole genome shotgun (WGS) entry which is preliminary data.</text>
</comment>
<dbReference type="EMBL" id="CAHIKZ030000090">
    <property type="protein sequence ID" value="CAE1151017.1"/>
    <property type="molecule type" value="Genomic_DNA"/>
</dbReference>
<reference evidence="7" key="1">
    <citation type="submission" date="2021-01" db="EMBL/GenBank/DDBJ databases">
        <authorList>
            <person name="Li R."/>
            <person name="Bekaert M."/>
        </authorList>
    </citation>
    <scope>NUCLEOTIDE SEQUENCE</scope>
    <source>
        <strain evidence="7">Farmed</strain>
    </source>
</reference>
<name>A0A812ARC8_ACAPH</name>
<evidence type="ECO:0000256" key="2">
    <source>
        <dbReference type="ARBA" id="ARBA00022679"/>
    </source>
</evidence>
<evidence type="ECO:0000313" key="7">
    <source>
        <dbReference type="EMBL" id="CAE1151017.1"/>
    </source>
</evidence>
<dbReference type="EC" id="2.7.1.100" evidence="7"/>
<dbReference type="GO" id="GO:0005524">
    <property type="term" value="F:ATP binding"/>
    <property type="evidence" value="ECO:0007669"/>
    <property type="project" value="UniProtKB-KW"/>
</dbReference>
<sequence length="431" mass="49880">MASRSADENLHFESDTINFQDILELLKRPEHDYSWSTGIKESHLEDLHLEMVHSGAFFSFYNLYNRKQVQTDHEVMIKVVKPFPQWFGNKERSLRLSYEQRVLQKLEEFCPTNKAIKIHLFVPGNSFAFIENLKGYRTLDDHLLSKDFSEDLAKAIINNLIHIHKATFFATSNSNCLEDLEAQLQDCGFPGIIEKMTFICSFEKDNPTKCKDESLEKVLLQIYNNSTLLSSVADLKNSFHTNKECLIHGNLQTDSILCSLNGDIKFAGFEFAHVGSCAFDMACILVNYLVAFYHFLEPSEHSDQNHQFAQSMIEYMKISGSFRLNFLLFLFGRQLYIEKMHFRNDQVKKFWSEVAGFAGCVIIRRVLLPLPEDILHTDKFSKADVLEAGIRLLKNNTFLFSSLCSLIFLPFFTLFLPFSIFLFFFSFPTLL</sequence>
<protein>
    <submittedName>
        <fullName evidence="7">MtnK</fullName>
        <ecNumber evidence="7">2.7.1.100</ecNumber>
    </submittedName>
</protein>
<evidence type="ECO:0000256" key="5">
    <source>
        <dbReference type="ARBA" id="ARBA00022840"/>
    </source>
</evidence>
<evidence type="ECO:0000313" key="8">
    <source>
        <dbReference type="Proteomes" id="UP000597762"/>
    </source>
</evidence>
<comment type="similarity">
    <text evidence="1">Belongs to the methylthioribose kinase family.</text>
</comment>
<keyword evidence="2 7" id="KW-0808">Transferase</keyword>
<evidence type="ECO:0000256" key="1">
    <source>
        <dbReference type="ARBA" id="ARBA00010165"/>
    </source>
</evidence>
<keyword evidence="5" id="KW-0067">ATP-binding</keyword>
<proteinExistence type="inferred from homology"/>
<dbReference type="Proteomes" id="UP000597762">
    <property type="component" value="Unassembled WGS sequence"/>
</dbReference>
<gene>
    <name evidence="7" type="ORF">SPHA_3053</name>
</gene>
<evidence type="ECO:0000256" key="3">
    <source>
        <dbReference type="ARBA" id="ARBA00022741"/>
    </source>
</evidence>
<dbReference type="SUPFAM" id="SSF56112">
    <property type="entry name" value="Protein kinase-like (PK-like)"/>
    <property type="match status" value="1"/>
</dbReference>
<dbReference type="PANTHER" id="PTHR34273:SF2">
    <property type="entry name" value="METHYLTHIORIBOSE KINASE"/>
    <property type="match status" value="1"/>
</dbReference>
<dbReference type="OrthoDB" id="2461at2759"/>